<accession>A0ABS8V400</accession>
<feature type="domain" description="DNA-directed RNA polymerase subunit 2 hybrid-binding" evidence="6">
    <location>
        <begin position="21"/>
        <end position="69"/>
    </location>
</feature>
<comment type="caution">
    <text evidence="7">The sequence shown here is derived from an EMBL/GenBank/DDBJ whole genome shotgun (WGS) entry which is preliminary data.</text>
</comment>
<keyword evidence="2" id="KW-0240">DNA-directed RNA polymerase</keyword>
<evidence type="ECO:0000313" key="7">
    <source>
        <dbReference type="EMBL" id="MCD9641861.1"/>
    </source>
</evidence>
<evidence type="ECO:0000259" key="6">
    <source>
        <dbReference type="Pfam" id="PF00562"/>
    </source>
</evidence>
<feature type="non-terminal residue" evidence="7">
    <location>
        <position position="1"/>
    </location>
</feature>
<proteinExistence type="predicted"/>
<evidence type="ECO:0000256" key="1">
    <source>
        <dbReference type="ARBA" id="ARBA00012418"/>
    </source>
</evidence>
<name>A0ABS8V400_DATST</name>
<keyword evidence="5" id="KW-0804">Transcription</keyword>
<dbReference type="Pfam" id="PF00562">
    <property type="entry name" value="RNA_pol_Rpb2_6"/>
    <property type="match status" value="1"/>
</dbReference>
<protein>
    <recommendedName>
        <fullName evidence="1">DNA-directed RNA polymerase</fullName>
        <ecNumber evidence="1">2.7.7.6</ecNumber>
    </recommendedName>
</protein>
<evidence type="ECO:0000256" key="2">
    <source>
        <dbReference type="ARBA" id="ARBA00022478"/>
    </source>
</evidence>
<gene>
    <name evidence="7" type="ORF">HAX54_028341</name>
</gene>
<dbReference type="SUPFAM" id="SSF64484">
    <property type="entry name" value="beta and beta-prime subunits of DNA dependent RNA-polymerase"/>
    <property type="match status" value="1"/>
</dbReference>
<dbReference type="EC" id="2.7.7.6" evidence="1"/>
<dbReference type="Proteomes" id="UP000823775">
    <property type="component" value="Unassembled WGS sequence"/>
</dbReference>
<dbReference type="Gene3D" id="2.40.50.100">
    <property type="match status" value="1"/>
</dbReference>
<keyword evidence="8" id="KW-1185">Reference proteome</keyword>
<dbReference type="Gene3D" id="2.40.270.10">
    <property type="entry name" value="DNA-directed RNA polymerase, subunit 2, domain 6"/>
    <property type="match status" value="1"/>
</dbReference>
<evidence type="ECO:0000256" key="4">
    <source>
        <dbReference type="ARBA" id="ARBA00022695"/>
    </source>
</evidence>
<evidence type="ECO:0000313" key="8">
    <source>
        <dbReference type="Proteomes" id="UP000823775"/>
    </source>
</evidence>
<organism evidence="7 8">
    <name type="scientific">Datura stramonium</name>
    <name type="common">Jimsonweed</name>
    <name type="synonym">Common thornapple</name>
    <dbReference type="NCBI Taxonomy" id="4076"/>
    <lineage>
        <taxon>Eukaryota</taxon>
        <taxon>Viridiplantae</taxon>
        <taxon>Streptophyta</taxon>
        <taxon>Embryophyta</taxon>
        <taxon>Tracheophyta</taxon>
        <taxon>Spermatophyta</taxon>
        <taxon>Magnoliopsida</taxon>
        <taxon>eudicotyledons</taxon>
        <taxon>Gunneridae</taxon>
        <taxon>Pentapetalae</taxon>
        <taxon>asterids</taxon>
        <taxon>lamiids</taxon>
        <taxon>Solanales</taxon>
        <taxon>Solanaceae</taxon>
        <taxon>Solanoideae</taxon>
        <taxon>Datureae</taxon>
        <taxon>Datura</taxon>
    </lineage>
</organism>
<keyword evidence="3" id="KW-0808">Transferase</keyword>
<dbReference type="InterPro" id="IPR037033">
    <property type="entry name" value="DNA-dir_RNAP_su2_hyb_sf"/>
</dbReference>
<evidence type="ECO:0000256" key="3">
    <source>
        <dbReference type="ARBA" id="ARBA00022679"/>
    </source>
</evidence>
<dbReference type="InterPro" id="IPR007120">
    <property type="entry name" value="DNA-dir_RNAP_su2_dom"/>
</dbReference>
<reference evidence="7 8" key="1">
    <citation type="journal article" date="2021" name="BMC Genomics">
        <title>Datura genome reveals duplications of psychoactive alkaloid biosynthetic genes and high mutation rate following tissue culture.</title>
        <authorList>
            <person name="Rajewski A."/>
            <person name="Carter-House D."/>
            <person name="Stajich J."/>
            <person name="Litt A."/>
        </authorList>
    </citation>
    <scope>NUCLEOTIDE SEQUENCE [LARGE SCALE GENOMIC DNA]</scope>
    <source>
        <strain evidence="7">AR-01</strain>
    </source>
</reference>
<keyword evidence="4" id="KW-0548">Nucleotidyltransferase</keyword>
<sequence>VPRGKCIKKGQILADGDATVGGELALGKNVLVAYMSWEGYNSEDVVLIIERLMVPPRCKKSSVYDSIRILEQEMLPGLSYPVRRKRQGAKRQTIPEMLEKLSLCCLVAKASIGGWA</sequence>
<evidence type="ECO:0000256" key="5">
    <source>
        <dbReference type="ARBA" id="ARBA00023163"/>
    </source>
</evidence>
<dbReference type="EMBL" id="JACEIK010003480">
    <property type="protein sequence ID" value="MCD9641861.1"/>
    <property type="molecule type" value="Genomic_DNA"/>
</dbReference>